<dbReference type="AlphaFoldDB" id="A0A4Q9HX87"/>
<name>A0A4Q9HX87_STRKA</name>
<protein>
    <recommendedName>
        <fullName evidence="4">(2Fe-2S)-binding protein</fullName>
    </recommendedName>
</protein>
<feature type="compositionally biased region" description="Low complexity" evidence="1">
    <location>
        <begin position="73"/>
        <end position="82"/>
    </location>
</feature>
<feature type="non-terminal residue" evidence="2">
    <location>
        <position position="90"/>
    </location>
</feature>
<feature type="compositionally biased region" description="Basic and acidic residues" evidence="1">
    <location>
        <begin position="1"/>
        <end position="25"/>
    </location>
</feature>
<sequence>MSDADNRTADNRAGDHHGPDHRDPQQPHPEQGWQPLPQGGEYESDATAFVQLPEGFANSLYGTPGTPGGYGAPGAEPLAAPGHGYTPPAS</sequence>
<proteinExistence type="predicted"/>
<evidence type="ECO:0008006" key="4">
    <source>
        <dbReference type="Google" id="ProtNLM"/>
    </source>
</evidence>
<dbReference type="EMBL" id="SIXH01000094">
    <property type="protein sequence ID" value="TBO59179.1"/>
    <property type="molecule type" value="Genomic_DNA"/>
</dbReference>
<dbReference type="Proteomes" id="UP000292452">
    <property type="component" value="Unassembled WGS sequence"/>
</dbReference>
<reference evidence="2 3" key="1">
    <citation type="submission" date="2019-02" db="EMBL/GenBank/DDBJ databases">
        <title>Draft Genome Sequence of Streptomyces sp. AM-2504, identified by 16S rRNA comparative analysis as a Streptomyces Kasugaensis strain.</title>
        <authorList>
            <person name="Napolioni V."/>
            <person name="Giuliodori A.M."/>
            <person name="Spurio R."/>
            <person name="Fabbretti A."/>
        </authorList>
    </citation>
    <scope>NUCLEOTIDE SEQUENCE [LARGE SCALE GENOMIC DNA]</scope>
    <source>
        <strain evidence="2 3">AM-2504</strain>
    </source>
</reference>
<gene>
    <name evidence="2" type="ORF">EYS09_13555</name>
</gene>
<keyword evidence="3" id="KW-1185">Reference proteome</keyword>
<evidence type="ECO:0000256" key="1">
    <source>
        <dbReference type="SAM" id="MobiDB-lite"/>
    </source>
</evidence>
<evidence type="ECO:0000313" key="3">
    <source>
        <dbReference type="Proteomes" id="UP000292452"/>
    </source>
</evidence>
<evidence type="ECO:0000313" key="2">
    <source>
        <dbReference type="EMBL" id="TBO59179.1"/>
    </source>
</evidence>
<feature type="region of interest" description="Disordered" evidence="1">
    <location>
        <begin position="1"/>
        <end position="90"/>
    </location>
</feature>
<comment type="caution">
    <text evidence="2">The sequence shown here is derived from an EMBL/GenBank/DDBJ whole genome shotgun (WGS) entry which is preliminary data.</text>
</comment>
<organism evidence="2 3">
    <name type="scientific">Streptomyces kasugaensis</name>
    <dbReference type="NCBI Taxonomy" id="1946"/>
    <lineage>
        <taxon>Bacteria</taxon>
        <taxon>Bacillati</taxon>
        <taxon>Actinomycetota</taxon>
        <taxon>Actinomycetes</taxon>
        <taxon>Kitasatosporales</taxon>
        <taxon>Streptomycetaceae</taxon>
        <taxon>Streptomyces</taxon>
    </lineage>
</organism>
<accession>A0A4Q9HX87</accession>